<name>A0A1Q9EF61_SYMMI</name>
<evidence type="ECO:0000313" key="2">
    <source>
        <dbReference type="EMBL" id="OLQ06086.1"/>
    </source>
</evidence>
<sequence>MLLWRKLARLCLDASDLASQSKRVTMDERDLRLAISLRRRHNDLLLRQRSPSLPGDADDDPRQTDGDRRRAARSSLRRHKKAVKFSPSACMLASHCDPLSDRAGESLSGGFCQPG</sequence>
<protein>
    <submittedName>
        <fullName evidence="2">Uncharacterized protein</fullName>
    </submittedName>
</protein>
<gene>
    <name evidence="2" type="ORF">AK812_SmicGene10678</name>
</gene>
<evidence type="ECO:0000256" key="1">
    <source>
        <dbReference type="SAM" id="MobiDB-lite"/>
    </source>
</evidence>
<reference evidence="2 3" key="1">
    <citation type="submission" date="2016-02" db="EMBL/GenBank/DDBJ databases">
        <title>Genome analysis of coral dinoflagellate symbionts highlights evolutionary adaptations to a symbiotic lifestyle.</title>
        <authorList>
            <person name="Aranda M."/>
            <person name="Li Y."/>
            <person name="Liew Y.J."/>
            <person name="Baumgarten S."/>
            <person name="Simakov O."/>
            <person name="Wilson M."/>
            <person name="Piel J."/>
            <person name="Ashoor H."/>
            <person name="Bougouffa S."/>
            <person name="Bajic V.B."/>
            <person name="Ryu T."/>
            <person name="Ravasi T."/>
            <person name="Bayer T."/>
            <person name="Micklem G."/>
            <person name="Kim H."/>
            <person name="Bhak J."/>
            <person name="Lajeunesse T.C."/>
            <person name="Voolstra C.R."/>
        </authorList>
    </citation>
    <scope>NUCLEOTIDE SEQUENCE [LARGE SCALE GENOMIC DNA]</scope>
    <source>
        <strain evidence="2 3">CCMP2467</strain>
    </source>
</reference>
<feature type="region of interest" description="Disordered" evidence="1">
    <location>
        <begin position="45"/>
        <end position="83"/>
    </location>
</feature>
<feature type="compositionally biased region" description="Basic and acidic residues" evidence="1">
    <location>
        <begin position="60"/>
        <end position="69"/>
    </location>
</feature>
<dbReference type="AlphaFoldDB" id="A0A1Q9EF61"/>
<proteinExistence type="predicted"/>
<feature type="compositionally biased region" description="Basic residues" evidence="1">
    <location>
        <begin position="70"/>
        <end position="83"/>
    </location>
</feature>
<organism evidence="2 3">
    <name type="scientific">Symbiodinium microadriaticum</name>
    <name type="common">Dinoflagellate</name>
    <name type="synonym">Zooxanthella microadriatica</name>
    <dbReference type="NCBI Taxonomy" id="2951"/>
    <lineage>
        <taxon>Eukaryota</taxon>
        <taxon>Sar</taxon>
        <taxon>Alveolata</taxon>
        <taxon>Dinophyceae</taxon>
        <taxon>Suessiales</taxon>
        <taxon>Symbiodiniaceae</taxon>
        <taxon>Symbiodinium</taxon>
    </lineage>
</organism>
<comment type="caution">
    <text evidence="2">The sequence shown here is derived from an EMBL/GenBank/DDBJ whole genome shotgun (WGS) entry which is preliminary data.</text>
</comment>
<keyword evidence="3" id="KW-1185">Reference proteome</keyword>
<evidence type="ECO:0000313" key="3">
    <source>
        <dbReference type="Proteomes" id="UP000186817"/>
    </source>
</evidence>
<dbReference type="Proteomes" id="UP000186817">
    <property type="component" value="Unassembled WGS sequence"/>
</dbReference>
<accession>A0A1Q9EF61</accession>
<dbReference type="EMBL" id="LSRX01000168">
    <property type="protein sequence ID" value="OLQ06086.1"/>
    <property type="molecule type" value="Genomic_DNA"/>
</dbReference>